<sequence length="136" mass="15837">MYKKLIKYRLIVIIFAIILCTFYVDSPFNGNYYKASPIFIYLLVTFFNLLIYVFPNDKLIASEKIFFSVLVSAISLVVAFFLIHLVLGYIYGYDTNYYDELKSHTLLNSILFYSLSTALGIFSLAIWLKSKKPIYD</sequence>
<keyword evidence="1" id="KW-0472">Membrane</keyword>
<proteinExistence type="predicted"/>
<keyword evidence="1" id="KW-1133">Transmembrane helix</keyword>
<comment type="caution">
    <text evidence="2">The sequence shown here is derived from an EMBL/GenBank/DDBJ whole genome shotgun (WGS) entry which is preliminary data.</text>
</comment>
<dbReference type="Proteomes" id="UP000237056">
    <property type="component" value="Unassembled WGS sequence"/>
</dbReference>
<feature type="transmembrane region" description="Helical" evidence="1">
    <location>
        <begin position="7"/>
        <end position="24"/>
    </location>
</feature>
<feature type="transmembrane region" description="Helical" evidence="1">
    <location>
        <begin position="110"/>
        <end position="128"/>
    </location>
</feature>
<evidence type="ECO:0000313" key="2">
    <source>
        <dbReference type="EMBL" id="POS01302.1"/>
    </source>
</evidence>
<accession>A0A2S4N6G9</accession>
<dbReference type="AlphaFoldDB" id="A0A2S4N6G9"/>
<gene>
    <name evidence="2" type="ORF">Q361_11113</name>
</gene>
<keyword evidence="3" id="KW-1185">Reference proteome</keyword>
<protein>
    <submittedName>
        <fullName evidence="2">Uncharacterized protein</fullName>
    </submittedName>
</protein>
<name>A0A2S4N6G9_9FLAO</name>
<dbReference type="EMBL" id="PQNY01000011">
    <property type="protein sequence ID" value="POS01302.1"/>
    <property type="molecule type" value="Genomic_DNA"/>
</dbReference>
<dbReference type="RefSeq" id="WP_103726409.1">
    <property type="nucleotide sequence ID" value="NZ_PQNY01000011.1"/>
</dbReference>
<reference evidence="2 3" key="1">
    <citation type="submission" date="2018-01" db="EMBL/GenBank/DDBJ databases">
        <title>Genomic Encyclopedia of Type Strains, Phase I: the one thousand microbial genomes (KMG-I) project.</title>
        <authorList>
            <person name="Goeker M."/>
        </authorList>
    </citation>
    <scope>NUCLEOTIDE SEQUENCE [LARGE SCALE GENOMIC DNA]</scope>
    <source>
        <strain evidence="2 3">DSM 17960</strain>
    </source>
</reference>
<feature type="transmembrane region" description="Helical" evidence="1">
    <location>
        <begin position="36"/>
        <end position="54"/>
    </location>
</feature>
<evidence type="ECO:0000313" key="3">
    <source>
        <dbReference type="Proteomes" id="UP000237056"/>
    </source>
</evidence>
<organism evidence="2 3">
    <name type="scientific">Flavobacterium croceum DSM 17960</name>
    <dbReference type="NCBI Taxonomy" id="1121886"/>
    <lineage>
        <taxon>Bacteria</taxon>
        <taxon>Pseudomonadati</taxon>
        <taxon>Bacteroidota</taxon>
        <taxon>Flavobacteriia</taxon>
        <taxon>Flavobacteriales</taxon>
        <taxon>Flavobacteriaceae</taxon>
        <taxon>Flavobacterium</taxon>
    </lineage>
</organism>
<feature type="transmembrane region" description="Helical" evidence="1">
    <location>
        <begin position="66"/>
        <end position="90"/>
    </location>
</feature>
<evidence type="ECO:0000256" key="1">
    <source>
        <dbReference type="SAM" id="Phobius"/>
    </source>
</evidence>
<dbReference type="OrthoDB" id="1373804at2"/>
<keyword evidence="1" id="KW-0812">Transmembrane</keyword>